<reference evidence="1 2" key="1">
    <citation type="submission" date="2014-04" db="EMBL/GenBank/DDBJ databases">
        <authorList>
            <person name="Sears C."/>
            <person name="Carroll K."/>
            <person name="Sack B.R."/>
            <person name="Qadri F."/>
            <person name="Myers L.L."/>
            <person name="Chung G.-T."/>
            <person name="Escheverria P."/>
            <person name="Fraser C.M."/>
            <person name="Sadzewicz L."/>
            <person name="Shefchek K.A."/>
            <person name="Tallon L."/>
            <person name="Das S.P."/>
            <person name="Daugherty S."/>
            <person name="Mongodin E.F."/>
        </authorList>
    </citation>
    <scope>NUCLEOTIDE SEQUENCE [LARGE SCALE GENOMIC DNA]</scope>
    <source>
        <strain evidence="2">3775 SL(B) 10 (iv)</strain>
    </source>
</reference>
<comment type="caution">
    <text evidence="1">The sequence shown here is derived from an EMBL/GenBank/DDBJ whole genome shotgun (WGS) entry which is preliminary data.</text>
</comment>
<gene>
    <name evidence="1" type="ORF">M097_4289</name>
</gene>
<evidence type="ECO:0000313" key="1">
    <source>
        <dbReference type="EMBL" id="KDS26268.1"/>
    </source>
</evidence>
<accession>A0A078QTA6</accession>
<dbReference type="EMBL" id="JNHI01000047">
    <property type="protein sequence ID" value="KDS26268.1"/>
    <property type="molecule type" value="Genomic_DNA"/>
</dbReference>
<protein>
    <submittedName>
        <fullName evidence="1">Uncharacterized protein</fullName>
    </submittedName>
</protein>
<name>A0A078QTA6_PHOVU</name>
<proteinExistence type="predicted"/>
<dbReference type="PATRIC" id="fig|1339350.3.peg.4088"/>
<dbReference type="AlphaFoldDB" id="A0A078QTA6"/>
<evidence type="ECO:0000313" key="2">
    <source>
        <dbReference type="Proteomes" id="UP000028134"/>
    </source>
</evidence>
<sequence>MRELNYHYNKKAVLTFQDCFFIINTVEVKSIYPTSNTLILKIFPIFATICY</sequence>
<dbReference type="Proteomes" id="UP000028134">
    <property type="component" value="Unassembled WGS sequence"/>
</dbReference>
<organism evidence="1 2">
    <name type="scientific">Phocaeicola vulgatus str. 3775 SL</name>
    <name type="common">B</name>
    <name type="synonym">iv</name>
    <dbReference type="NCBI Taxonomy" id="1339350"/>
    <lineage>
        <taxon>Bacteria</taxon>
        <taxon>Pseudomonadati</taxon>
        <taxon>Bacteroidota</taxon>
        <taxon>Bacteroidia</taxon>
        <taxon>Bacteroidales</taxon>
        <taxon>Bacteroidaceae</taxon>
        <taxon>Phocaeicola</taxon>
    </lineage>
</organism>